<dbReference type="GO" id="GO:0004511">
    <property type="term" value="F:tyrosine 3-monooxygenase activity"/>
    <property type="evidence" value="ECO:0007669"/>
    <property type="project" value="TreeGrafter"/>
</dbReference>
<accession>A0A183U2S2</accession>
<keyword evidence="4" id="KW-0560">Oxidoreductase</keyword>
<dbReference type="GO" id="GO:0030424">
    <property type="term" value="C:axon"/>
    <property type="evidence" value="ECO:0007669"/>
    <property type="project" value="TreeGrafter"/>
</dbReference>
<proteinExistence type="inferred from homology"/>
<dbReference type="GO" id="GO:0005737">
    <property type="term" value="C:cytoplasm"/>
    <property type="evidence" value="ECO:0007669"/>
    <property type="project" value="TreeGrafter"/>
</dbReference>
<keyword evidence="3" id="KW-0479">Metal-binding</keyword>
<name>A0A183U2S2_TOXCA</name>
<dbReference type="PROSITE" id="PS51410">
    <property type="entry name" value="BH4_AAA_HYDROXYL_2"/>
    <property type="match status" value="1"/>
</dbReference>
<dbReference type="SUPFAM" id="SSF56534">
    <property type="entry name" value="Aromatic aminoacid monoxygenases, catalytic and oligomerization domains"/>
    <property type="match status" value="1"/>
</dbReference>
<feature type="domain" description="Biopterin-dependent aromatic amino acid hydroxylase family profile" evidence="7">
    <location>
        <begin position="1"/>
        <end position="79"/>
    </location>
</feature>
<dbReference type="Proteomes" id="UP000050794">
    <property type="component" value="Unassembled WGS sequence"/>
</dbReference>
<evidence type="ECO:0000256" key="3">
    <source>
        <dbReference type="ARBA" id="ARBA00022723"/>
    </source>
</evidence>
<keyword evidence="6" id="KW-0503">Monooxygenase</keyword>
<organism evidence="8 9">
    <name type="scientific">Toxocara canis</name>
    <name type="common">Canine roundworm</name>
    <dbReference type="NCBI Taxonomy" id="6265"/>
    <lineage>
        <taxon>Eukaryota</taxon>
        <taxon>Metazoa</taxon>
        <taxon>Ecdysozoa</taxon>
        <taxon>Nematoda</taxon>
        <taxon>Chromadorea</taxon>
        <taxon>Rhabditida</taxon>
        <taxon>Spirurina</taxon>
        <taxon>Ascaridomorpha</taxon>
        <taxon>Ascaridoidea</taxon>
        <taxon>Toxocaridae</taxon>
        <taxon>Toxocara</taxon>
    </lineage>
</organism>
<dbReference type="GO" id="GO:0043204">
    <property type="term" value="C:perikaryon"/>
    <property type="evidence" value="ECO:0007669"/>
    <property type="project" value="TreeGrafter"/>
</dbReference>
<dbReference type="PANTHER" id="PTHR11473">
    <property type="entry name" value="AROMATIC AMINO ACID HYDROXYLASE"/>
    <property type="match status" value="1"/>
</dbReference>
<dbReference type="WBParaSite" id="TCNE_0000279201-mRNA-1">
    <property type="protein sequence ID" value="TCNE_0000279201-mRNA-1"/>
    <property type="gene ID" value="TCNE_0000279201"/>
</dbReference>
<dbReference type="AlphaFoldDB" id="A0A183U2S2"/>
<comment type="similarity">
    <text evidence="2">Belongs to the biopterin-dependent aromatic amino acid hydroxylase family.</text>
</comment>
<sequence>LQKYEDADYQPLYFVADSILEAMIKLRRYAHSIKRPFSVAYDPFTRSVELIKKPQDMVGTIERFKADLSAIADAIEAMCLNRNPNLYCYTQHFHLIPTGEPIVDPGIAYHPYQSIVSLFFYEVLSLVEPRFCCIHYLQLLVCNTPSIEGVQEDGRMVLILTNMPGMFPSTE</sequence>
<keyword evidence="5" id="KW-0408">Iron</keyword>
<evidence type="ECO:0000256" key="5">
    <source>
        <dbReference type="ARBA" id="ARBA00023004"/>
    </source>
</evidence>
<comment type="cofactor">
    <cofactor evidence="1">
        <name>Fe(2+)</name>
        <dbReference type="ChEBI" id="CHEBI:29033"/>
    </cofactor>
</comment>
<evidence type="ECO:0000259" key="7">
    <source>
        <dbReference type="PROSITE" id="PS51410"/>
    </source>
</evidence>
<evidence type="ECO:0000256" key="1">
    <source>
        <dbReference type="ARBA" id="ARBA00001954"/>
    </source>
</evidence>
<dbReference type="Gene3D" id="1.10.800.10">
    <property type="entry name" value="Aromatic amino acid hydroxylase"/>
    <property type="match status" value="1"/>
</dbReference>
<dbReference type="InterPro" id="IPR036951">
    <property type="entry name" value="ArAA_hydroxylase_sf"/>
</dbReference>
<keyword evidence="8" id="KW-1185">Reference proteome</keyword>
<protein>
    <submittedName>
        <fullName evidence="9">BH4_AAA_HYDROXYL_2 domain-containing protein</fullName>
    </submittedName>
</protein>
<reference evidence="9" key="1">
    <citation type="submission" date="2016-06" db="UniProtKB">
        <authorList>
            <consortium name="WormBaseParasite"/>
        </authorList>
    </citation>
    <scope>IDENTIFICATION</scope>
</reference>
<dbReference type="GO" id="GO:0005506">
    <property type="term" value="F:iron ion binding"/>
    <property type="evidence" value="ECO:0007669"/>
    <property type="project" value="InterPro"/>
</dbReference>
<evidence type="ECO:0000256" key="4">
    <source>
        <dbReference type="ARBA" id="ARBA00023002"/>
    </source>
</evidence>
<dbReference type="InterPro" id="IPR019774">
    <property type="entry name" value="Aromatic-AA_hydroxylase_C"/>
</dbReference>
<dbReference type="PANTHER" id="PTHR11473:SF15">
    <property type="entry name" value="TYROSINE 3-MONOOXYGENASE"/>
    <property type="match status" value="1"/>
</dbReference>
<evidence type="ECO:0000313" key="8">
    <source>
        <dbReference type="Proteomes" id="UP000050794"/>
    </source>
</evidence>
<dbReference type="GO" id="GO:0006585">
    <property type="term" value="P:dopamine biosynthetic process from tyrosine"/>
    <property type="evidence" value="ECO:0007669"/>
    <property type="project" value="TreeGrafter"/>
</dbReference>
<evidence type="ECO:0000256" key="6">
    <source>
        <dbReference type="ARBA" id="ARBA00023033"/>
    </source>
</evidence>
<dbReference type="Pfam" id="PF00351">
    <property type="entry name" value="Biopterin_H"/>
    <property type="match status" value="1"/>
</dbReference>
<dbReference type="InterPro" id="IPR001273">
    <property type="entry name" value="ArAA_hydroxylase"/>
</dbReference>
<dbReference type="InterPro" id="IPR036329">
    <property type="entry name" value="Aro-AA_hydroxylase_C_sf"/>
</dbReference>
<evidence type="ECO:0000313" key="9">
    <source>
        <dbReference type="WBParaSite" id="TCNE_0000279201-mRNA-1"/>
    </source>
</evidence>
<evidence type="ECO:0000256" key="2">
    <source>
        <dbReference type="ARBA" id="ARBA00009712"/>
    </source>
</evidence>